<dbReference type="EMBL" id="CATOUU010000061">
    <property type="protein sequence ID" value="CAI9914894.1"/>
    <property type="molecule type" value="Genomic_DNA"/>
</dbReference>
<evidence type="ECO:0000313" key="2">
    <source>
        <dbReference type="EMBL" id="CAI9925899.1"/>
    </source>
</evidence>
<accession>A0AA86N9J1</accession>
<evidence type="ECO:0000313" key="7">
    <source>
        <dbReference type="Proteomes" id="UP001642409"/>
    </source>
</evidence>
<dbReference type="Proteomes" id="UP001642409">
    <property type="component" value="Unassembled WGS sequence"/>
</dbReference>
<dbReference type="EMBL" id="CAXDID020000451">
    <property type="protein sequence ID" value="CAL6093023.1"/>
    <property type="molecule type" value="Genomic_DNA"/>
</dbReference>
<dbReference type="InterPro" id="IPR032675">
    <property type="entry name" value="LRR_dom_sf"/>
</dbReference>
<dbReference type="AlphaFoldDB" id="A0AA86N9J1"/>
<organism evidence="1">
    <name type="scientific">Hexamita inflata</name>
    <dbReference type="NCBI Taxonomy" id="28002"/>
    <lineage>
        <taxon>Eukaryota</taxon>
        <taxon>Metamonada</taxon>
        <taxon>Diplomonadida</taxon>
        <taxon>Hexamitidae</taxon>
        <taxon>Hexamitinae</taxon>
        <taxon>Hexamita</taxon>
    </lineage>
</organism>
<proteinExistence type="predicted"/>
<reference evidence="1" key="1">
    <citation type="submission" date="2023-06" db="EMBL/GenBank/DDBJ databases">
        <authorList>
            <person name="Kurt Z."/>
        </authorList>
    </citation>
    <scope>NUCLEOTIDE SEQUENCE</scope>
</reference>
<comment type="caution">
    <text evidence="1">The sequence shown here is derived from an EMBL/GenBank/DDBJ whole genome shotgun (WGS) entry which is preliminary data.</text>
</comment>
<gene>
    <name evidence="2" type="ORF">HINF_LOCUS13544</name>
    <name evidence="1" type="ORF">HINF_LOCUS2539</name>
    <name evidence="4" type="ORF">HINF_LOCUS34366</name>
    <name evidence="3" type="ORF">HINF_LOCUS58087</name>
    <name evidence="5" type="ORF">HINF_LOCUS66645</name>
    <name evidence="6" type="ORF">HINF_LOCUS76955</name>
</gene>
<evidence type="ECO:0000313" key="1">
    <source>
        <dbReference type="EMBL" id="CAI9914894.1"/>
    </source>
</evidence>
<dbReference type="EMBL" id="CAXDID020000122">
    <property type="protein sequence ID" value="CAL6032196.1"/>
    <property type="molecule type" value="Genomic_DNA"/>
</dbReference>
<dbReference type="Gene3D" id="3.80.10.10">
    <property type="entry name" value="Ribonuclease Inhibitor"/>
    <property type="match status" value="1"/>
</dbReference>
<name>A0AA86N9J1_9EUKA</name>
<reference evidence="4 7" key="2">
    <citation type="submission" date="2024-07" db="EMBL/GenBank/DDBJ databases">
        <authorList>
            <person name="Akdeniz Z."/>
        </authorList>
    </citation>
    <scope>NUCLEOTIDE SEQUENCE [LARGE SCALE GENOMIC DNA]</scope>
</reference>
<keyword evidence="7" id="KW-1185">Reference proteome</keyword>
<evidence type="ECO:0000313" key="4">
    <source>
        <dbReference type="EMBL" id="CAL6032196.1"/>
    </source>
</evidence>
<evidence type="ECO:0000313" key="5">
    <source>
        <dbReference type="EMBL" id="CAL6093023.1"/>
    </source>
</evidence>
<evidence type="ECO:0000313" key="6">
    <source>
        <dbReference type="EMBL" id="CAL6112258.1"/>
    </source>
</evidence>
<evidence type="ECO:0000313" key="3">
    <source>
        <dbReference type="EMBL" id="CAI9970442.1"/>
    </source>
</evidence>
<sequence>MKAKTRETTELYSVPETHNLGTDRWQSEYPNLREVNSFSTKNRVEFLDFLSWEYRKFKVKSKIQSASFQGVELRLFGAHPYMPAHPTMQSLKFTNCTFSADLFLTNCPQLQNITIDDCKGILTLKELNLKKLIFKAEKDQQTVQLTKTRVFGVYLDKKLIGGDCNFKTMDNRPVVKVDYSIKQRKVEMTEEQKKFQKDKMEMSQTNNLGLNCLEESLAVVDSWLHELGK</sequence>
<dbReference type="EMBL" id="CATOUU010001074">
    <property type="protein sequence ID" value="CAI9970442.1"/>
    <property type="molecule type" value="Genomic_DNA"/>
</dbReference>
<dbReference type="EMBL" id="CAXDID020000734">
    <property type="protein sequence ID" value="CAL6112258.1"/>
    <property type="molecule type" value="Genomic_DNA"/>
</dbReference>
<protein>
    <submittedName>
        <fullName evidence="1">Uncharacterized protein</fullName>
    </submittedName>
</protein>
<dbReference type="EMBL" id="CATOUU010000350">
    <property type="protein sequence ID" value="CAI9925899.1"/>
    <property type="molecule type" value="Genomic_DNA"/>
</dbReference>